<comment type="caution">
    <text evidence="9">The sequence shown here is derived from an EMBL/GenBank/DDBJ whole genome shotgun (WGS) entry which is preliminary data.</text>
</comment>
<dbReference type="GO" id="GO:0022857">
    <property type="term" value="F:transmembrane transporter activity"/>
    <property type="evidence" value="ECO:0007669"/>
    <property type="project" value="InterPro"/>
</dbReference>
<evidence type="ECO:0000256" key="2">
    <source>
        <dbReference type="ARBA" id="ARBA00022475"/>
    </source>
</evidence>
<evidence type="ECO:0000256" key="6">
    <source>
        <dbReference type="ARBA" id="ARBA00034125"/>
    </source>
</evidence>
<evidence type="ECO:0000256" key="5">
    <source>
        <dbReference type="ARBA" id="ARBA00023136"/>
    </source>
</evidence>
<feature type="transmembrane region" description="Helical" evidence="7">
    <location>
        <begin position="222"/>
        <end position="246"/>
    </location>
</feature>
<gene>
    <name evidence="9" type="ORF">IAD23_05160</name>
</gene>
<dbReference type="Pfam" id="PF06738">
    <property type="entry name" value="ThrE"/>
    <property type="match status" value="1"/>
</dbReference>
<feature type="transmembrane region" description="Helical" evidence="7">
    <location>
        <begin position="192"/>
        <end position="210"/>
    </location>
</feature>
<proteinExistence type="inferred from homology"/>
<evidence type="ECO:0000256" key="4">
    <source>
        <dbReference type="ARBA" id="ARBA00022989"/>
    </source>
</evidence>
<feature type="transmembrane region" description="Helical" evidence="7">
    <location>
        <begin position="119"/>
        <end position="146"/>
    </location>
</feature>
<dbReference type="GO" id="GO:0015744">
    <property type="term" value="P:succinate transport"/>
    <property type="evidence" value="ECO:0007669"/>
    <property type="project" value="TreeGrafter"/>
</dbReference>
<dbReference type="PANTHER" id="PTHR34390">
    <property type="entry name" value="UPF0442 PROTEIN YJJB-RELATED"/>
    <property type="match status" value="1"/>
</dbReference>
<evidence type="ECO:0000256" key="7">
    <source>
        <dbReference type="SAM" id="Phobius"/>
    </source>
</evidence>
<evidence type="ECO:0000256" key="3">
    <source>
        <dbReference type="ARBA" id="ARBA00022692"/>
    </source>
</evidence>
<keyword evidence="4 7" id="KW-1133">Transmembrane helix</keyword>
<evidence type="ECO:0000259" key="8">
    <source>
        <dbReference type="Pfam" id="PF06738"/>
    </source>
</evidence>
<feature type="transmembrane region" description="Helical" evidence="7">
    <location>
        <begin position="166"/>
        <end position="185"/>
    </location>
</feature>
<reference evidence="9" key="1">
    <citation type="submission" date="2020-10" db="EMBL/GenBank/DDBJ databases">
        <authorList>
            <person name="Gilroy R."/>
        </authorList>
    </citation>
    <scope>NUCLEOTIDE SEQUENCE</scope>
    <source>
        <strain evidence="9">CHK176-6737</strain>
    </source>
</reference>
<evidence type="ECO:0000313" key="9">
    <source>
        <dbReference type="EMBL" id="HIU69330.1"/>
    </source>
</evidence>
<feature type="domain" description="Threonine/serine exporter-like N-terminal" evidence="8">
    <location>
        <begin position="15"/>
        <end position="243"/>
    </location>
</feature>
<comment type="subcellular location">
    <subcellularLocation>
        <location evidence="1">Cell membrane</location>
        <topology evidence="1">Multi-pass membrane protein</topology>
    </subcellularLocation>
</comment>
<dbReference type="PANTHER" id="PTHR34390:SF2">
    <property type="entry name" value="SUCCINATE TRANSPORTER SUBUNIT YJJP-RELATED"/>
    <property type="match status" value="1"/>
</dbReference>
<reference evidence="9" key="2">
    <citation type="journal article" date="2021" name="PeerJ">
        <title>Extensive microbial diversity within the chicken gut microbiome revealed by metagenomics and culture.</title>
        <authorList>
            <person name="Gilroy R."/>
            <person name="Ravi A."/>
            <person name="Getino M."/>
            <person name="Pursley I."/>
            <person name="Horton D.L."/>
            <person name="Alikhan N.F."/>
            <person name="Baker D."/>
            <person name="Gharbi K."/>
            <person name="Hall N."/>
            <person name="Watson M."/>
            <person name="Adriaenssens E.M."/>
            <person name="Foster-Nyarko E."/>
            <person name="Jarju S."/>
            <person name="Secka A."/>
            <person name="Antonio M."/>
            <person name="Oren A."/>
            <person name="Chaudhuri R.R."/>
            <person name="La Ragione R."/>
            <person name="Hildebrand F."/>
            <person name="Pallen M.J."/>
        </authorList>
    </citation>
    <scope>NUCLEOTIDE SEQUENCE</scope>
    <source>
        <strain evidence="9">CHK176-6737</strain>
    </source>
</reference>
<keyword evidence="3 7" id="KW-0812">Transmembrane</keyword>
<evidence type="ECO:0000256" key="1">
    <source>
        <dbReference type="ARBA" id="ARBA00004651"/>
    </source>
</evidence>
<protein>
    <submittedName>
        <fullName evidence="9">Threonine/serine exporter family protein</fullName>
    </submittedName>
</protein>
<sequence length="248" mass="26410">MYKDIYGQDEKEFDTALDMAARMVEYGAGIQRAEDTATRLLHHFGFHDISVFAIASFVLLCAEKDGVTYEKSKRVKSGEPNLAQIEKAHEYSRALCSGKAQIRPLPQQTPVYGKVQKSIAVFGGCGAFAIFFGGSLIDACLAGAIVLLCEAIFSRIKPRLNGTADIFMESAFCGFLAIVPALIGIPCSTDKIMIGTIMNFIPGMSIGNAMKDVLLGDTITGLLSMVNGITTAAAIACGYSLAILTVSG</sequence>
<accession>A0A9D1MUX0</accession>
<dbReference type="InterPro" id="IPR050539">
    <property type="entry name" value="ThrE_Dicarb/AminoAcid_Exp"/>
</dbReference>
<dbReference type="EMBL" id="DVNM01000028">
    <property type="protein sequence ID" value="HIU69330.1"/>
    <property type="molecule type" value="Genomic_DNA"/>
</dbReference>
<keyword evidence="5 7" id="KW-0472">Membrane</keyword>
<organism evidence="9 10">
    <name type="scientific">Candidatus Scybalenecus merdavium</name>
    <dbReference type="NCBI Taxonomy" id="2840939"/>
    <lineage>
        <taxon>Bacteria</taxon>
        <taxon>Bacillati</taxon>
        <taxon>Bacillota</taxon>
        <taxon>Clostridia</taxon>
        <taxon>Eubacteriales</taxon>
        <taxon>Oscillospiraceae</taxon>
        <taxon>Oscillospiraceae incertae sedis</taxon>
        <taxon>Candidatus Scybalenecus</taxon>
    </lineage>
</organism>
<dbReference type="Proteomes" id="UP000824125">
    <property type="component" value="Unassembled WGS sequence"/>
</dbReference>
<keyword evidence="2" id="KW-1003">Cell membrane</keyword>
<dbReference type="AlphaFoldDB" id="A0A9D1MUX0"/>
<name>A0A9D1MUX0_9FIRM</name>
<evidence type="ECO:0000313" key="10">
    <source>
        <dbReference type="Proteomes" id="UP000824125"/>
    </source>
</evidence>
<dbReference type="GO" id="GO:0005886">
    <property type="term" value="C:plasma membrane"/>
    <property type="evidence" value="ECO:0007669"/>
    <property type="project" value="UniProtKB-SubCell"/>
</dbReference>
<dbReference type="InterPro" id="IPR010619">
    <property type="entry name" value="ThrE-like_N"/>
</dbReference>
<comment type="similarity">
    <text evidence="6">Belongs to the ThrE exporter (TC 2.A.79) family.</text>
</comment>